<reference evidence="1 2" key="1">
    <citation type="journal article" date="2018" name="New Phytol.">
        <title>Phylogenomics of Endogonaceae and evolution of mycorrhizas within Mucoromycota.</title>
        <authorList>
            <person name="Chang Y."/>
            <person name="Desiro A."/>
            <person name="Na H."/>
            <person name="Sandor L."/>
            <person name="Lipzen A."/>
            <person name="Clum A."/>
            <person name="Barry K."/>
            <person name="Grigoriev I.V."/>
            <person name="Martin F.M."/>
            <person name="Stajich J.E."/>
            <person name="Smith M.E."/>
            <person name="Bonito G."/>
            <person name="Spatafora J.W."/>
        </authorList>
    </citation>
    <scope>NUCLEOTIDE SEQUENCE [LARGE SCALE GENOMIC DNA]</scope>
    <source>
        <strain evidence="1 2">AD002</strain>
    </source>
</reference>
<name>A0A433QQU9_9FUNG</name>
<gene>
    <name evidence="1" type="ORF">BC938DRAFT_476146</name>
</gene>
<evidence type="ECO:0000313" key="1">
    <source>
        <dbReference type="EMBL" id="RUS32155.1"/>
    </source>
</evidence>
<comment type="caution">
    <text evidence="1">The sequence shown here is derived from an EMBL/GenBank/DDBJ whole genome shotgun (WGS) entry which is preliminary data.</text>
</comment>
<proteinExistence type="predicted"/>
<accession>A0A433QQU9</accession>
<organism evidence="1 2">
    <name type="scientific">Jimgerdemannia flammicorona</name>
    <dbReference type="NCBI Taxonomy" id="994334"/>
    <lineage>
        <taxon>Eukaryota</taxon>
        <taxon>Fungi</taxon>
        <taxon>Fungi incertae sedis</taxon>
        <taxon>Mucoromycota</taxon>
        <taxon>Mucoromycotina</taxon>
        <taxon>Endogonomycetes</taxon>
        <taxon>Endogonales</taxon>
        <taxon>Endogonaceae</taxon>
        <taxon>Jimgerdemannia</taxon>
    </lineage>
</organism>
<keyword evidence="2" id="KW-1185">Reference proteome</keyword>
<dbReference type="EMBL" id="RBNJ01002272">
    <property type="protein sequence ID" value="RUS32155.1"/>
    <property type="molecule type" value="Genomic_DNA"/>
</dbReference>
<protein>
    <submittedName>
        <fullName evidence="1">Uncharacterized protein</fullName>
    </submittedName>
</protein>
<dbReference type="AlphaFoldDB" id="A0A433QQU9"/>
<dbReference type="Proteomes" id="UP000274822">
    <property type="component" value="Unassembled WGS sequence"/>
</dbReference>
<sequence>MLSTANYSLLQPIDHVHNQATNSLAIDLPSIQPEPTLSSLWNDTCPVSIPAVFLRPAIPIKLVLYVRVWKPQLVQHATVVHNRVPRRPETYHRYCST</sequence>
<evidence type="ECO:0000313" key="2">
    <source>
        <dbReference type="Proteomes" id="UP000274822"/>
    </source>
</evidence>